<dbReference type="GeneID" id="765071"/>
<reference evidence="6" key="1">
    <citation type="submission" date="2015-02" db="EMBL/GenBank/DDBJ databases">
        <title>Genome sequencing for Strongylocentrotus purpuratus.</title>
        <authorList>
            <person name="Murali S."/>
            <person name="Liu Y."/>
            <person name="Vee V."/>
            <person name="English A."/>
            <person name="Wang M."/>
            <person name="Skinner E."/>
            <person name="Han Y."/>
            <person name="Muzny D.M."/>
            <person name="Worley K.C."/>
            <person name="Gibbs R.A."/>
        </authorList>
    </citation>
    <scope>NUCLEOTIDE SEQUENCE</scope>
</reference>
<evidence type="ECO:0000259" key="4">
    <source>
        <dbReference type="Pfam" id="PF08241"/>
    </source>
</evidence>
<dbReference type="InParanoid" id="A0A7M7HGW8"/>
<dbReference type="KEGG" id="spu:765071"/>
<accession>A0A7M7HGW8</accession>
<dbReference type="SUPFAM" id="SSF53335">
    <property type="entry name" value="S-adenosyl-L-methionine-dependent methyltransferases"/>
    <property type="match status" value="1"/>
</dbReference>
<proteinExistence type="predicted"/>
<name>A0A7M7HGW8_STRPU</name>
<organism evidence="5 6">
    <name type="scientific">Strongylocentrotus purpuratus</name>
    <name type="common">Purple sea urchin</name>
    <dbReference type="NCBI Taxonomy" id="7668"/>
    <lineage>
        <taxon>Eukaryota</taxon>
        <taxon>Metazoa</taxon>
        <taxon>Echinodermata</taxon>
        <taxon>Eleutherozoa</taxon>
        <taxon>Echinozoa</taxon>
        <taxon>Echinoidea</taxon>
        <taxon>Euechinoidea</taxon>
        <taxon>Echinacea</taxon>
        <taxon>Camarodonta</taxon>
        <taxon>Echinidea</taxon>
        <taxon>Strongylocentrotidae</taxon>
        <taxon>Strongylocentrotus</taxon>
    </lineage>
</organism>
<keyword evidence="6" id="KW-1185">Reference proteome</keyword>
<evidence type="ECO:0000256" key="2">
    <source>
        <dbReference type="ARBA" id="ARBA00022679"/>
    </source>
</evidence>
<dbReference type="Gene3D" id="3.40.50.150">
    <property type="entry name" value="Vaccinia Virus protein VP39"/>
    <property type="match status" value="1"/>
</dbReference>
<dbReference type="PANTHER" id="PTHR43464:SF19">
    <property type="entry name" value="UBIQUINONE BIOSYNTHESIS O-METHYLTRANSFERASE, MITOCHONDRIAL"/>
    <property type="match status" value="1"/>
</dbReference>
<sequence length="239" mass="27062">MADSSHLAYQFDDSICPARERIRTIIASRDEETDKAYDAWAHYYDEDMITLGYGGYEAMGDNVIKFVADKNAKILDFGCGTGLFGQKLRSLGYMNTFGVDAADSFLEESRKKEVYLELEKHRFGIGLNAPYNDSSFDVVMSISVFGPNTINHTALYEIDRILSPGGYLMMFIRRSRLEMERENFNVKAVLEGWVTSGQWERLSDGRGIYYSRPDGVGEGDEAVEQDIVIITMRKLQTST</sequence>
<evidence type="ECO:0000313" key="5">
    <source>
        <dbReference type="EnsemblMetazoa" id="XP_011675534"/>
    </source>
</evidence>
<dbReference type="OMA" id="WCAFEEL"/>
<keyword evidence="3" id="KW-0949">S-adenosyl-L-methionine</keyword>
<dbReference type="GO" id="GO:0032259">
    <property type="term" value="P:methylation"/>
    <property type="evidence" value="ECO:0007669"/>
    <property type="project" value="UniProtKB-KW"/>
</dbReference>
<dbReference type="RefSeq" id="XP_011675534.2">
    <property type="nucleotide sequence ID" value="XM_011677232.2"/>
</dbReference>
<dbReference type="AlphaFoldDB" id="A0A7M7HGW8"/>
<dbReference type="OrthoDB" id="2019266at2759"/>
<keyword evidence="1" id="KW-0489">Methyltransferase</keyword>
<reference evidence="5" key="2">
    <citation type="submission" date="2021-01" db="UniProtKB">
        <authorList>
            <consortium name="EnsemblMetazoa"/>
        </authorList>
    </citation>
    <scope>IDENTIFICATION</scope>
</reference>
<keyword evidence="2" id="KW-0808">Transferase</keyword>
<evidence type="ECO:0000313" key="6">
    <source>
        <dbReference type="Proteomes" id="UP000007110"/>
    </source>
</evidence>
<dbReference type="EnsemblMetazoa" id="XM_011677232">
    <property type="protein sequence ID" value="XP_011675534"/>
    <property type="gene ID" value="LOC765071"/>
</dbReference>
<dbReference type="PANTHER" id="PTHR43464">
    <property type="entry name" value="METHYLTRANSFERASE"/>
    <property type="match status" value="1"/>
</dbReference>
<dbReference type="GO" id="GO:0008757">
    <property type="term" value="F:S-adenosylmethionine-dependent methyltransferase activity"/>
    <property type="evidence" value="ECO:0007669"/>
    <property type="project" value="InterPro"/>
</dbReference>
<dbReference type="InterPro" id="IPR029063">
    <property type="entry name" value="SAM-dependent_MTases_sf"/>
</dbReference>
<evidence type="ECO:0000256" key="3">
    <source>
        <dbReference type="ARBA" id="ARBA00022691"/>
    </source>
</evidence>
<feature type="domain" description="Methyltransferase type 11" evidence="4">
    <location>
        <begin position="75"/>
        <end position="169"/>
    </location>
</feature>
<dbReference type="Proteomes" id="UP000007110">
    <property type="component" value="Unassembled WGS sequence"/>
</dbReference>
<evidence type="ECO:0000256" key="1">
    <source>
        <dbReference type="ARBA" id="ARBA00022603"/>
    </source>
</evidence>
<dbReference type="CDD" id="cd02440">
    <property type="entry name" value="AdoMet_MTases"/>
    <property type="match status" value="1"/>
</dbReference>
<dbReference type="InterPro" id="IPR013216">
    <property type="entry name" value="Methyltransf_11"/>
</dbReference>
<protein>
    <recommendedName>
        <fullName evidence="4">Methyltransferase type 11 domain-containing protein</fullName>
    </recommendedName>
</protein>
<dbReference type="Pfam" id="PF08241">
    <property type="entry name" value="Methyltransf_11"/>
    <property type="match status" value="1"/>
</dbReference>